<reference evidence="1" key="2">
    <citation type="journal article" date="2015" name="Fish Shellfish Immunol.">
        <title>Early steps in the European eel (Anguilla anguilla)-Vibrio vulnificus interaction in the gills: Role of the RtxA13 toxin.</title>
        <authorList>
            <person name="Callol A."/>
            <person name="Pajuelo D."/>
            <person name="Ebbesson L."/>
            <person name="Teles M."/>
            <person name="MacKenzie S."/>
            <person name="Amaro C."/>
        </authorList>
    </citation>
    <scope>NUCLEOTIDE SEQUENCE</scope>
</reference>
<name>A0A0E9TI55_ANGAN</name>
<sequence length="24" mass="2882">MSQHINYSIKKKYIFLMNQLHSAS</sequence>
<organism evidence="1">
    <name type="scientific">Anguilla anguilla</name>
    <name type="common">European freshwater eel</name>
    <name type="synonym">Muraena anguilla</name>
    <dbReference type="NCBI Taxonomy" id="7936"/>
    <lineage>
        <taxon>Eukaryota</taxon>
        <taxon>Metazoa</taxon>
        <taxon>Chordata</taxon>
        <taxon>Craniata</taxon>
        <taxon>Vertebrata</taxon>
        <taxon>Euteleostomi</taxon>
        <taxon>Actinopterygii</taxon>
        <taxon>Neopterygii</taxon>
        <taxon>Teleostei</taxon>
        <taxon>Anguilliformes</taxon>
        <taxon>Anguillidae</taxon>
        <taxon>Anguilla</taxon>
    </lineage>
</organism>
<protein>
    <submittedName>
        <fullName evidence="1">Uncharacterized protein</fullName>
    </submittedName>
</protein>
<dbReference type="EMBL" id="GBXM01055977">
    <property type="protein sequence ID" value="JAH52600.1"/>
    <property type="molecule type" value="Transcribed_RNA"/>
</dbReference>
<reference evidence="1" key="1">
    <citation type="submission" date="2014-11" db="EMBL/GenBank/DDBJ databases">
        <authorList>
            <person name="Amaro Gonzalez C."/>
        </authorList>
    </citation>
    <scope>NUCLEOTIDE SEQUENCE</scope>
</reference>
<evidence type="ECO:0000313" key="1">
    <source>
        <dbReference type="EMBL" id="JAH52600.1"/>
    </source>
</evidence>
<accession>A0A0E9TI55</accession>
<proteinExistence type="predicted"/>
<dbReference type="AlphaFoldDB" id="A0A0E9TI55"/>